<dbReference type="Pfam" id="PF13561">
    <property type="entry name" value="adh_short_C2"/>
    <property type="match status" value="1"/>
</dbReference>
<comment type="similarity">
    <text evidence="1">Belongs to the short-chain dehydrogenases/reductases (SDR) family.</text>
</comment>
<dbReference type="PRINTS" id="PR00081">
    <property type="entry name" value="GDHRDH"/>
</dbReference>
<gene>
    <name evidence="3" type="ORF">E0L93_14785</name>
</gene>
<dbReference type="Proteomes" id="UP000295244">
    <property type="component" value="Unassembled WGS sequence"/>
</dbReference>
<keyword evidence="4" id="KW-1185">Reference proteome</keyword>
<dbReference type="AlphaFoldDB" id="A0A4R1B9U4"/>
<dbReference type="PRINTS" id="PR00080">
    <property type="entry name" value="SDRFAMILY"/>
</dbReference>
<dbReference type="FunFam" id="3.40.50.720:FF:000084">
    <property type="entry name" value="Short-chain dehydrogenase reductase"/>
    <property type="match status" value="1"/>
</dbReference>
<evidence type="ECO:0000313" key="3">
    <source>
        <dbReference type="EMBL" id="TCJ13677.1"/>
    </source>
</evidence>
<dbReference type="Gene3D" id="3.40.50.720">
    <property type="entry name" value="NAD(P)-binding Rossmann-like Domain"/>
    <property type="match status" value="1"/>
</dbReference>
<dbReference type="PROSITE" id="PS00061">
    <property type="entry name" value="ADH_SHORT"/>
    <property type="match status" value="1"/>
</dbReference>
<accession>A0A4R1B9U4</accession>
<comment type="caution">
    <text evidence="3">The sequence shown here is derived from an EMBL/GenBank/DDBJ whole genome shotgun (WGS) entry which is preliminary data.</text>
</comment>
<dbReference type="OrthoDB" id="4380821at2"/>
<evidence type="ECO:0000313" key="4">
    <source>
        <dbReference type="Proteomes" id="UP000295244"/>
    </source>
</evidence>
<dbReference type="InterPro" id="IPR020904">
    <property type="entry name" value="Sc_DH/Rdtase_CS"/>
</dbReference>
<dbReference type="SUPFAM" id="SSF51735">
    <property type="entry name" value="NAD(P)-binding Rossmann-fold domains"/>
    <property type="match status" value="1"/>
</dbReference>
<dbReference type="PANTHER" id="PTHR43639:SF1">
    <property type="entry name" value="SHORT-CHAIN DEHYDROGENASE_REDUCTASE FAMILY PROTEIN"/>
    <property type="match status" value="1"/>
</dbReference>
<dbReference type="CDD" id="cd05233">
    <property type="entry name" value="SDR_c"/>
    <property type="match status" value="1"/>
</dbReference>
<evidence type="ECO:0000256" key="2">
    <source>
        <dbReference type="ARBA" id="ARBA00023002"/>
    </source>
</evidence>
<evidence type="ECO:0000256" key="1">
    <source>
        <dbReference type="ARBA" id="ARBA00006484"/>
    </source>
</evidence>
<organism evidence="3 4">
    <name type="scientific">Rubrobacter taiwanensis</name>
    <dbReference type="NCBI Taxonomy" id="185139"/>
    <lineage>
        <taxon>Bacteria</taxon>
        <taxon>Bacillati</taxon>
        <taxon>Actinomycetota</taxon>
        <taxon>Rubrobacteria</taxon>
        <taxon>Rubrobacterales</taxon>
        <taxon>Rubrobacteraceae</taxon>
        <taxon>Rubrobacter</taxon>
    </lineage>
</organism>
<dbReference type="InterPro" id="IPR002347">
    <property type="entry name" value="SDR_fam"/>
</dbReference>
<keyword evidence="2" id="KW-0560">Oxidoreductase</keyword>
<dbReference type="PANTHER" id="PTHR43639">
    <property type="entry name" value="OXIDOREDUCTASE, SHORT-CHAIN DEHYDROGENASE/REDUCTASE FAMILY (AFU_ORTHOLOGUE AFUA_5G02870)"/>
    <property type="match status" value="1"/>
</dbReference>
<name>A0A4R1B9U4_9ACTN</name>
<protein>
    <submittedName>
        <fullName evidence="3">3-oxoacyl-ACP reductase FabG</fullName>
    </submittedName>
</protein>
<dbReference type="RefSeq" id="WP_132692845.1">
    <property type="nucleotide sequence ID" value="NZ_SKBU01000038.1"/>
</dbReference>
<dbReference type="GO" id="GO:0016491">
    <property type="term" value="F:oxidoreductase activity"/>
    <property type="evidence" value="ECO:0007669"/>
    <property type="project" value="UniProtKB-KW"/>
</dbReference>
<sequence length="261" mass="27779">MIDLSGRKALVTGAGMGIGQGVAVELARQGAEVAVHYPPFEKSADATVERINGLGGRAATVRGDLRVVSECRRVVDEAAAALDGLDILVNNAGVTRTRDFLEMDEEVYGEQFELNVRGYFFCAQQAVPHMLERGGGSIVNISSIHGRGGLPRHSAYAATKGAVDAFTRELAVELAGQKIRVNAVAPGIIEVPRYFDIPGYTTEFGNTLVPAGRVGTPEDVGRAVTFLASDAADFITGQVLYVDGGTSARMGLWWDQGDRPR</sequence>
<dbReference type="InterPro" id="IPR036291">
    <property type="entry name" value="NAD(P)-bd_dom_sf"/>
</dbReference>
<dbReference type="EMBL" id="SKBU01000038">
    <property type="protein sequence ID" value="TCJ13677.1"/>
    <property type="molecule type" value="Genomic_DNA"/>
</dbReference>
<proteinExistence type="inferred from homology"/>
<reference evidence="3 4" key="1">
    <citation type="submission" date="2019-03" db="EMBL/GenBank/DDBJ databases">
        <title>Whole genome sequence of a novel Rubrobacter taiwanensis strain, isolated from Yellowstone National Park.</title>
        <authorList>
            <person name="Freed S."/>
            <person name="Ramaley R.F."/>
            <person name="Kyndt J.A."/>
        </authorList>
    </citation>
    <scope>NUCLEOTIDE SEQUENCE [LARGE SCALE GENOMIC DNA]</scope>
    <source>
        <strain evidence="3 4">Yellowstone</strain>
    </source>
</reference>
<dbReference type="NCBIfam" id="NF005559">
    <property type="entry name" value="PRK07231.1"/>
    <property type="match status" value="1"/>
</dbReference>